<feature type="region of interest" description="Disordered" evidence="2">
    <location>
        <begin position="912"/>
        <end position="958"/>
    </location>
</feature>
<feature type="compositionally biased region" description="Low complexity" evidence="2">
    <location>
        <begin position="932"/>
        <end position="945"/>
    </location>
</feature>
<keyword evidence="1" id="KW-0175">Coiled coil</keyword>
<feature type="region of interest" description="Disordered" evidence="2">
    <location>
        <begin position="822"/>
        <end position="888"/>
    </location>
</feature>
<evidence type="ECO:0000256" key="3">
    <source>
        <dbReference type="SAM" id="Phobius"/>
    </source>
</evidence>
<feature type="compositionally biased region" description="Polar residues" evidence="2">
    <location>
        <begin position="1"/>
        <end position="10"/>
    </location>
</feature>
<feature type="compositionally biased region" description="Polar residues" evidence="2">
    <location>
        <begin position="501"/>
        <end position="512"/>
    </location>
</feature>
<dbReference type="EMBL" id="JAACJK010000109">
    <property type="protein sequence ID" value="KAF5333286.1"/>
    <property type="molecule type" value="Genomic_DNA"/>
</dbReference>
<reference evidence="4 5" key="1">
    <citation type="journal article" date="2020" name="ISME J.">
        <title>Uncovering the hidden diversity of litter-decomposition mechanisms in mushroom-forming fungi.</title>
        <authorList>
            <person name="Floudas D."/>
            <person name="Bentzer J."/>
            <person name="Ahren D."/>
            <person name="Johansson T."/>
            <person name="Persson P."/>
            <person name="Tunlid A."/>
        </authorList>
    </citation>
    <scope>NUCLEOTIDE SEQUENCE [LARGE SCALE GENOMIC DNA]</scope>
    <source>
        <strain evidence="4 5">CBS 175.51</strain>
    </source>
</reference>
<keyword evidence="3" id="KW-0812">Transmembrane</keyword>
<feature type="region of interest" description="Disordered" evidence="2">
    <location>
        <begin position="1"/>
        <end position="103"/>
    </location>
</feature>
<keyword evidence="3" id="KW-1133">Transmembrane helix</keyword>
<feature type="compositionally biased region" description="Acidic residues" evidence="2">
    <location>
        <begin position="873"/>
        <end position="888"/>
    </location>
</feature>
<feature type="region of interest" description="Disordered" evidence="2">
    <location>
        <begin position="731"/>
        <end position="751"/>
    </location>
</feature>
<keyword evidence="3" id="KW-0472">Membrane</keyword>
<feature type="transmembrane region" description="Helical" evidence="3">
    <location>
        <begin position="983"/>
        <end position="1001"/>
    </location>
</feature>
<sequence>MLNARSQTPSRPRPPAKVRRQSAMEPGSLSRSTSVAERLDGGGRSRNAGDSSGSVSPPPAYGELARDSEERGGRSRRGRVEETLLGSPIPTTFKLMGGGGEGEEWMHERSKEELTGLLLKAGDIIKERENELGLTSKAVKGLYENNVALKTKHEALLARIPVNADPAESPSASPDRVISRNNSYSDGFPQRRYSPSPPMSPSPSVPPPLYRGHARRASISTNDISQLADQNAELLSKLEQLESESTSADHAGRRELRRLEREIATLRQALERTQAKSEELEAKTKGLDRGIDRVVEDAWKRKKEREQKMRAMRNSTTARNHWGGAEARGEVDEMGAVRDFAPRGTGFGGPSKAFPSRSMGRVQVDVEDEDSSVESNEAEVVPPPPQPKPELELVAQLLQKVKELEQTNSRILQQQAETTNQLQAVQRDTENITKAYEYLAEPEDLEFEDPPMARGLMDLSLSEVASSTPNKFVRRRVDSTSSMRRGKLRRSLHGSALGDLTPSNSTPFAHANQNLDLPAAPFASWINENRHRSSFSMGSASGLASPLTFHDSDPLAELSPIGTRLTLESELQPFSAGLAGELDSELQHRAWHLRSQSLSNLSQFSVPSSPAPLPSVVGMVAVMSSGDNKTPVAADFPTTEAGPRTPSPRPMPGMLPLPQTIVSPPTSASTSTKPGLNILPPTPSKNRVLHHAASASHLNDGDDEGAALAALGKSPRHEFISQRIRARKSRWEDGRFGSMSSTAGEWGSPTKGQPRMLGDMLQGPVFVPPPGGTGRLNPLALRVDGSSPRRSRAGSPAGVQVRMPVPAMKISTIVDTLVDTFEGADDVSDLDGEEDEEGAGEREESEYEDAVSEAYDETGDEASFRTSGGAFDDGFDDEDDERDDEDDDELTMVNRTPQFAEDNALQLHHPGLKNRSASLSPSYSSGKFISDGSPHSTSSLPGSGSRKSRGRKGTVTAANAHLSENGVVKSGGPGKWGSVLLEAWLWLQFAVIIFVFLCAMAKRGPKAVLADAEHRTRTRKESVHLRRR</sequence>
<dbReference type="OrthoDB" id="2670688at2759"/>
<feature type="region of interest" description="Disordered" evidence="2">
    <location>
        <begin position="631"/>
        <end position="650"/>
    </location>
</feature>
<feature type="compositionally biased region" description="Acidic residues" evidence="2">
    <location>
        <begin position="822"/>
        <end position="860"/>
    </location>
</feature>
<feature type="region of interest" description="Disordered" evidence="2">
    <location>
        <begin position="301"/>
        <end position="388"/>
    </location>
</feature>
<keyword evidence="5" id="KW-1185">Reference proteome</keyword>
<protein>
    <submittedName>
        <fullName evidence="4">Uncharacterized protein</fullName>
    </submittedName>
</protein>
<name>A0A8H5C293_9AGAR</name>
<evidence type="ECO:0000256" key="1">
    <source>
        <dbReference type="SAM" id="Coils"/>
    </source>
</evidence>
<evidence type="ECO:0000256" key="2">
    <source>
        <dbReference type="SAM" id="MobiDB-lite"/>
    </source>
</evidence>
<feature type="region of interest" description="Disordered" evidence="2">
    <location>
        <begin position="162"/>
        <end position="225"/>
    </location>
</feature>
<accession>A0A8H5C293</accession>
<feature type="compositionally biased region" description="Basic and acidic residues" evidence="2">
    <location>
        <begin position="64"/>
        <end position="82"/>
    </location>
</feature>
<evidence type="ECO:0000313" key="5">
    <source>
        <dbReference type="Proteomes" id="UP000541558"/>
    </source>
</evidence>
<organism evidence="4 5">
    <name type="scientific">Ephemerocybe angulata</name>
    <dbReference type="NCBI Taxonomy" id="980116"/>
    <lineage>
        <taxon>Eukaryota</taxon>
        <taxon>Fungi</taxon>
        <taxon>Dikarya</taxon>
        <taxon>Basidiomycota</taxon>
        <taxon>Agaricomycotina</taxon>
        <taxon>Agaricomycetes</taxon>
        <taxon>Agaricomycetidae</taxon>
        <taxon>Agaricales</taxon>
        <taxon>Agaricineae</taxon>
        <taxon>Psathyrellaceae</taxon>
        <taxon>Ephemerocybe</taxon>
    </lineage>
</organism>
<dbReference type="AlphaFoldDB" id="A0A8H5C293"/>
<dbReference type="Proteomes" id="UP000541558">
    <property type="component" value="Unassembled WGS sequence"/>
</dbReference>
<gene>
    <name evidence="4" type="ORF">D9611_002798</name>
</gene>
<comment type="caution">
    <text evidence="4">The sequence shown here is derived from an EMBL/GenBank/DDBJ whole genome shotgun (WGS) entry which is preliminary data.</text>
</comment>
<feature type="region of interest" description="Disordered" evidence="2">
    <location>
        <begin position="493"/>
        <end position="512"/>
    </location>
</feature>
<feature type="compositionally biased region" description="Pro residues" evidence="2">
    <location>
        <begin position="195"/>
        <end position="209"/>
    </location>
</feature>
<feature type="compositionally biased region" description="Polar residues" evidence="2">
    <location>
        <begin position="915"/>
        <end position="927"/>
    </location>
</feature>
<feature type="coiled-coil region" evidence="1">
    <location>
        <begin position="394"/>
        <end position="421"/>
    </location>
</feature>
<evidence type="ECO:0000313" key="4">
    <source>
        <dbReference type="EMBL" id="KAF5333286.1"/>
    </source>
</evidence>
<proteinExistence type="predicted"/>